<keyword evidence="1" id="KW-1133">Transmembrane helix</keyword>
<sequence length="189" mass="20582">MSPTNEVSTGRILILEYERIKDEQRARIGFRDNLLYATLASMATILAVTIQAGPRLLLVLPPVSILLGWTYLVNDEKISAIGHYVRGVLASRLSELSGEQQPLFGWETAHRSDSRRTSRKYLQLGVDLLTFCGAPIAAVVVYWVTADTSVPLLVLSAVELLGVALLVWQITLYADLGAGGTPLPAPQVP</sequence>
<dbReference type="EMBL" id="JBHEZY010000030">
    <property type="protein sequence ID" value="MFC1436376.1"/>
    <property type="molecule type" value="Genomic_DNA"/>
</dbReference>
<keyword evidence="1" id="KW-0472">Membrane</keyword>
<keyword evidence="1" id="KW-0812">Transmembrane</keyword>
<feature type="transmembrane region" description="Helical" evidence="1">
    <location>
        <begin position="150"/>
        <end position="168"/>
    </location>
</feature>
<proteinExistence type="predicted"/>
<organism evidence="2 3">
    <name type="scientific">Streptacidiphilus alkalitolerans</name>
    <dbReference type="NCBI Taxonomy" id="3342712"/>
    <lineage>
        <taxon>Bacteria</taxon>
        <taxon>Bacillati</taxon>
        <taxon>Actinomycetota</taxon>
        <taxon>Actinomycetes</taxon>
        <taxon>Kitasatosporales</taxon>
        <taxon>Streptomycetaceae</taxon>
        <taxon>Streptacidiphilus</taxon>
    </lineage>
</organism>
<dbReference type="RefSeq" id="WP_380559999.1">
    <property type="nucleotide sequence ID" value="NZ_JBHEZY010000030.1"/>
</dbReference>
<evidence type="ECO:0000256" key="1">
    <source>
        <dbReference type="SAM" id="Phobius"/>
    </source>
</evidence>
<evidence type="ECO:0000313" key="2">
    <source>
        <dbReference type="EMBL" id="MFC1436376.1"/>
    </source>
</evidence>
<reference evidence="2 3" key="1">
    <citation type="submission" date="2024-09" db="EMBL/GenBank/DDBJ databases">
        <authorList>
            <person name="Lee S.D."/>
        </authorList>
    </citation>
    <scope>NUCLEOTIDE SEQUENCE [LARGE SCALE GENOMIC DNA]</scope>
    <source>
        <strain evidence="2 3">N1-3</strain>
    </source>
</reference>
<comment type="caution">
    <text evidence="2">The sequence shown here is derived from an EMBL/GenBank/DDBJ whole genome shotgun (WGS) entry which is preliminary data.</text>
</comment>
<evidence type="ECO:0008006" key="4">
    <source>
        <dbReference type="Google" id="ProtNLM"/>
    </source>
</evidence>
<protein>
    <recommendedName>
        <fullName evidence="4">Integral membrane protein</fullName>
    </recommendedName>
</protein>
<name>A0ABV6XDP6_9ACTN</name>
<evidence type="ECO:0000313" key="3">
    <source>
        <dbReference type="Proteomes" id="UP001592530"/>
    </source>
</evidence>
<gene>
    <name evidence="2" type="ORF">ACEZDB_37655</name>
</gene>
<accession>A0ABV6XDP6</accession>
<feature type="transmembrane region" description="Helical" evidence="1">
    <location>
        <begin position="34"/>
        <end position="50"/>
    </location>
</feature>
<feature type="transmembrane region" description="Helical" evidence="1">
    <location>
        <begin position="121"/>
        <end position="144"/>
    </location>
</feature>
<dbReference type="Proteomes" id="UP001592530">
    <property type="component" value="Unassembled WGS sequence"/>
</dbReference>